<dbReference type="Proteomes" id="UP000295777">
    <property type="component" value="Unassembled WGS sequence"/>
</dbReference>
<proteinExistence type="predicted"/>
<comment type="caution">
    <text evidence="1">The sequence shown here is derived from an EMBL/GenBank/DDBJ whole genome shotgun (WGS) entry which is preliminary data.</text>
</comment>
<reference evidence="1 2" key="1">
    <citation type="submission" date="2019-03" db="EMBL/GenBank/DDBJ databases">
        <title>Genomic Encyclopedia of Archaeal and Bacterial Type Strains, Phase II (KMG-II): from individual species to whole genera.</title>
        <authorList>
            <person name="Goeker M."/>
        </authorList>
    </citation>
    <scope>NUCLEOTIDE SEQUENCE [LARGE SCALE GENOMIC DNA]</scope>
    <source>
        <strain evidence="1 2">DSM 24425</strain>
    </source>
</reference>
<evidence type="ECO:0000313" key="1">
    <source>
        <dbReference type="EMBL" id="TCK03397.1"/>
    </source>
</evidence>
<dbReference type="EMBL" id="SMFV01000005">
    <property type="protein sequence ID" value="TCK03397.1"/>
    <property type="molecule type" value="Genomic_DNA"/>
</dbReference>
<accession>A0A4R1G611</accession>
<organism evidence="1 2">
    <name type="scientific">Phorcysia thermohydrogeniphila</name>
    <dbReference type="NCBI Taxonomy" id="936138"/>
    <lineage>
        <taxon>Bacteria</taxon>
        <taxon>Pseudomonadati</taxon>
        <taxon>Aquificota</taxon>
        <taxon>Aquificia</taxon>
        <taxon>Desulfurobacteriales</taxon>
        <taxon>Desulfurobacteriaceae</taxon>
        <taxon>Phorcysia</taxon>
    </lineage>
</organism>
<evidence type="ECO:0000313" key="2">
    <source>
        <dbReference type="Proteomes" id="UP000295777"/>
    </source>
</evidence>
<dbReference type="OrthoDB" id="280278at2"/>
<sequence length="88" mass="9800">MEIPKRKFKCLGCGHKFEEPFGKPRWMLSCPKCKSENIVRVDGAGFGGWGGGWRRGAGRGWRCRFGFGGFGFGGGRGRGRSWGWGWGR</sequence>
<name>A0A4R1G611_9BACT</name>
<protein>
    <submittedName>
        <fullName evidence="1">Uncharacterized protein</fullName>
    </submittedName>
</protein>
<gene>
    <name evidence="1" type="ORF">CLV27_1475</name>
</gene>
<keyword evidence="2" id="KW-1185">Reference proteome</keyword>
<dbReference type="AlphaFoldDB" id="A0A4R1G611"/>